<keyword evidence="7" id="KW-0547">Nucleotide-binding</keyword>
<dbReference type="GO" id="GO:0005829">
    <property type="term" value="C:cytosol"/>
    <property type="evidence" value="ECO:0007669"/>
    <property type="project" value="TreeGrafter"/>
</dbReference>
<evidence type="ECO:0000313" key="8">
    <source>
        <dbReference type="Proteomes" id="UP000178417"/>
    </source>
</evidence>
<evidence type="ECO:0000256" key="1">
    <source>
        <dbReference type="ARBA" id="ARBA00022490"/>
    </source>
</evidence>
<dbReference type="Proteomes" id="UP000178417">
    <property type="component" value="Unassembled WGS sequence"/>
</dbReference>
<accession>A0A1F4SR74</accession>
<evidence type="ECO:0000313" key="7">
    <source>
        <dbReference type="EMBL" id="OGC22173.1"/>
    </source>
</evidence>
<comment type="caution">
    <text evidence="7">The sequence shown here is derived from an EMBL/GenBank/DDBJ whole genome shotgun (WGS) entry which is preliminary data.</text>
</comment>
<keyword evidence="2 5" id="KW-0690">Ribosome biogenesis</keyword>
<dbReference type="SUPFAM" id="SSF53098">
    <property type="entry name" value="Ribonuclease H-like"/>
    <property type="match status" value="1"/>
</dbReference>
<evidence type="ECO:0000256" key="4">
    <source>
        <dbReference type="ARBA" id="ARBA00022801"/>
    </source>
</evidence>
<gene>
    <name evidence="7" type="ORF">A2310_04980</name>
</gene>
<evidence type="ECO:0000256" key="2">
    <source>
        <dbReference type="ARBA" id="ARBA00022517"/>
    </source>
</evidence>
<dbReference type="InterPro" id="IPR005227">
    <property type="entry name" value="YqgF"/>
</dbReference>
<dbReference type="EC" id="3.1.-.-" evidence="5"/>
<dbReference type="SMART" id="SM00732">
    <property type="entry name" value="YqgFc"/>
    <property type="match status" value="1"/>
</dbReference>
<dbReference type="NCBIfam" id="TIGR00250">
    <property type="entry name" value="RNAse_H_YqgF"/>
    <property type="match status" value="1"/>
</dbReference>
<dbReference type="InterPro" id="IPR006641">
    <property type="entry name" value="YqgF/RNaseH-like_dom"/>
</dbReference>
<name>A0A1F4SR74_UNCSA</name>
<dbReference type="STRING" id="1802579.A2310_04980"/>
<keyword evidence="7" id="KW-0067">ATP-binding</keyword>
<dbReference type="AlphaFoldDB" id="A0A1F4SR74"/>
<dbReference type="GO" id="GO:0004518">
    <property type="term" value="F:nuclease activity"/>
    <property type="evidence" value="ECO:0007669"/>
    <property type="project" value="UniProtKB-KW"/>
</dbReference>
<evidence type="ECO:0000259" key="6">
    <source>
        <dbReference type="SMART" id="SM00732"/>
    </source>
</evidence>
<evidence type="ECO:0000256" key="5">
    <source>
        <dbReference type="HAMAP-Rule" id="MF_00651"/>
    </source>
</evidence>
<dbReference type="EMBL" id="MEUB01000031">
    <property type="protein sequence ID" value="OGC22173.1"/>
    <property type="molecule type" value="Genomic_DNA"/>
</dbReference>
<keyword evidence="3 5" id="KW-0540">Nuclease</keyword>
<keyword evidence="1 5" id="KW-0963">Cytoplasm</keyword>
<evidence type="ECO:0000256" key="3">
    <source>
        <dbReference type="ARBA" id="ARBA00022722"/>
    </source>
</evidence>
<dbReference type="HAMAP" id="MF_00651">
    <property type="entry name" value="Nuclease_YqgF"/>
    <property type="match status" value="1"/>
</dbReference>
<protein>
    <recommendedName>
        <fullName evidence="5">Putative pre-16S rRNA nuclease</fullName>
        <ecNumber evidence="5">3.1.-.-</ecNumber>
    </recommendedName>
</protein>
<sequence length="138" mass="15297">MRILCLDYGTKRIGVAVSDPLGLTAQGVQVVNKGASFIEDIKELEKIIGRYEEVEEIVVGLPKTMSGEIGIAAEKVLEFVGFLKDHFKGKKITTWDERLTTKIASRMFRDAGISTKKSRGIIDKSAAVFILQNYLDSM</sequence>
<comment type="subcellular location">
    <subcellularLocation>
        <location evidence="5">Cytoplasm</location>
    </subcellularLocation>
</comment>
<keyword evidence="7" id="KW-0347">Helicase</keyword>
<keyword evidence="4 5" id="KW-0378">Hydrolase</keyword>
<dbReference type="CDD" id="cd16964">
    <property type="entry name" value="YqgF"/>
    <property type="match status" value="1"/>
</dbReference>
<organism evidence="7 8">
    <name type="scientific">candidate division WOR-1 bacterium RIFOXYB2_FULL_37_13</name>
    <dbReference type="NCBI Taxonomy" id="1802579"/>
    <lineage>
        <taxon>Bacteria</taxon>
        <taxon>Bacillati</taxon>
        <taxon>Saganbacteria</taxon>
    </lineage>
</organism>
<dbReference type="InterPro" id="IPR012337">
    <property type="entry name" value="RNaseH-like_sf"/>
</dbReference>
<dbReference type="GO" id="GO:0016788">
    <property type="term" value="F:hydrolase activity, acting on ester bonds"/>
    <property type="evidence" value="ECO:0007669"/>
    <property type="project" value="UniProtKB-UniRule"/>
</dbReference>
<comment type="function">
    <text evidence="5">Could be a nuclease involved in processing of the 5'-end of pre-16S rRNA.</text>
</comment>
<proteinExistence type="inferred from homology"/>
<dbReference type="GO" id="GO:0000967">
    <property type="term" value="P:rRNA 5'-end processing"/>
    <property type="evidence" value="ECO:0007669"/>
    <property type="project" value="UniProtKB-UniRule"/>
</dbReference>
<comment type="similarity">
    <text evidence="5">Belongs to the YqgF HJR family.</text>
</comment>
<reference evidence="7 8" key="1">
    <citation type="journal article" date="2016" name="Nat. Commun.">
        <title>Thousands of microbial genomes shed light on interconnected biogeochemical processes in an aquifer system.</title>
        <authorList>
            <person name="Anantharaman K."/>
            <person name="Brown C.T."/>
            <person name="Hug L.A."/>
            <person name="Sharon I."/>
            <person name="Castelle C.J."/>
            <person name="Probst A.J."/>
            <person name="Thomas B.C."/>
            <person name="Singh A."/>
            <person name="Wilkins M.J."/>
            <person name="Karaoz U."/>
            <person name="Brodie E.L."/>
            <person name="Williams K.H."/>
            <person name="Hubbard S.S."/>
            <person name="Banfield J.F."/>
        </authorList>
    </citation>
    <scope>NUCLEOTIDE SEQUENCE [LARGE SCALE GENOMIC DNA]</scope>
</reference>
<dbReference type="InterPro" id="IPR037027">
    <property type="entry name" value="YqgF/RNaseH-like_dom_sf"/>
</dbReference>
<dbReference type="PANTHER" id="PTHR33317:SF4">
    <property type="entry name" value="POLYNUCLEOTIDYL TRANSFERASE, RIBONUCLEASE H-LIKE SUPERFAMILY PROTEIN"/>
    <property type="match status" value="1"/>
</dbReference>
<dbReference type="GO" id="GO:0004386">
    <property type="term" value="F:helicase activity"/>
    <property type="evidence" value="ECO:0007669"/>
    <property type="project" value="UniProtKB-KW"/>
</dbReference>
<dbReference type="Pfam" id="PF03652">
    <property type="entry name" value="RuvX"/>
    <property type="match status" value="1"/>
</dbReference>
<feature type="domain" description="YqgF/RNase H-like" evidence="6">
    <location>
        <begin position="1"/>
        <end position="104"/>
    </location>
</feature>
<dbReference type="PANTHER" id="PTHR33317">
    <property type="entry name" value="POLYNUCLEOTIDYL TRANSFERASE, RIBONUCLEASE H-LIKE SUPERFAMILY PROTEIN"/>
    <property type="match status" value="1"/>
</dbReference>
<dbReference type="Gene3D" id="3.30.420.140">
    <property type="entry name" value="YqgF/RNase H-like domain"/>
    <property type="match status" value="1"/>
</dbReference>